<feature type="region of interest" description="Disordered" evidence="1">
    <location>
        <begin position="52"/>
        <end position="85"/>
    </location>
</feature>
<feature type="compositionally biased region" description="Pro residues" evidence="1">
    <location>
        <begin position="647"/>
        <end position="656"/>
    </location>
</feature>
<feature type="compositionally biased region" description="Polar residues" evidence="1">
    <location>
        <begin position="1"/>
        <end position="10"/>
    </location>
</feature>
<feature type="region of interest" description="Disordered" evidence="1">
    <location>
        <begin position="1"/>
        <end position="38"/>
    </location>
</feature>
<accession>G4THB8</accession>
<proteinExistence type="predicted"/>
<keyword evidence="3" id="KW-1185">Reference proteome</keyword>
<comment type="caution">
    <text evidence="2">The sequence shown here is derived from an EMBL/GenBank/DDBJ whole genome shotgun (WGS) entry which is preliminary data.</text>
</comment>
<dbReference type="Proteomes" id="UP000007148">
    <property type="component" value="Unassembled WGS sequence"/>
</dbReference>
<feature type="compositionally biased region" description="Polar residues" evidence="1">
    <location>
        <begin position="178"/>
        <end position="190"/>
    </location>
</feature>
<feature type="compositionally biased region" description="Polar residues" evidence="1">
    <location>
        <begin position="220"/>
        <end position="240"/>
    </location>
</feature>
<feature type="compositionally biased region" description="Polar residues" evidence="1">
    <location>
        <begin position="57"/>
        <end position="84"/>
    </location>
</feature>
<dbReference type="AlphaFoldDB" id="G4THB8"/>
<feature type="region of interest" description="Disordered" evidence="1">
    <location>
        <begin position="110"/>
        <end position="190"/>
    </location>
</feature>
<feature type="region of interest" description="Disordered" evidence="1">
    <location>
        <begin position="470"/>
        <end position="501"/>
    </location>
</feature>
<reference evidence="2 3" key="1">
    <citation type="journal article" date="2011" name="PLoS Pathog.">
        <title>Endophytic Life Strategies Decoded by Genome and Transcriptome Analyses of the Mutualistic Root Symbiont Piriformospora indica.</title>
        <authorList>
            <person name="Zuccaro A."/>
            <person name="Lahrmann U."/>
            <person name="Guldener U."/>
            <person name="Langen G."/>
            <person name="Pfiffi S."/>
            <person name="Biedenkopf D."/>
            <person name="Wong P."/>
            <person name="Samans B."/>
            <person name="Grimm C."/>
            <person name="Basiewicz M."/>
            <person name="Murat C."/>
            <person name="Martin F."/>
            <person name="Kogel K.H."/>
        </authorList>
    </citation>
    <scope>NUCLEOTIDE SEQUENCE [LARGE SCALE GENOMIC DNA]</scope>
    <source>
        <strain evidence="2 3">DSM 11827</strain>
    </source>
</reference>
<dbReference type="HOGENOM" id="CLU_370101_0_0_1"/>
<name>G4THB8_SERID</name>
<organism evidence="2 3">
    <name type="scientific">Serendipita indica (strain DSM 11827)</name>
    <name type="common">Root endophyte fungus</name>
    <name type="synonym">Piriformospora indica</name>
    <dbReference type="NCBI Taxonomy" id="1109443"/>
    <lineage>
        <taxon>Eukaryota</taxon>
        <taxon>Fungi</taxon>
        <taxon>Dikarya</taxon>
        <taxon>Basidiomycota</taxon>
        <taxon>Agaricomycotina</taxon>
        <taxon>Agaricomycetes</taxon>
        <taxon>Sebacinales</taxon>
        <taxon>Serendipitaceae</taxon>
        <taxon>Serendipita</taxon>
    </lineage>
</organism>
<evidence type="ECO:0000313" key="2">
    <source>
        <dbReference type="EMBL" id="CCA70711.1"/>
    </source>
</evidence>
<protein>
    <submittedName>
        <fullName evidence="2">Uncharacterized protein</fullName>
    </submittedName>
</protein>
<feature type="compositionally biased region" description="Basic residues" evidence="1">
    <location>
        <begin position="739"/>
        <end position="752"/>
    </location>
</feature>
<dbReference type="EMBL" id="CAFZ01000091">
    <property type="protein sequence ID" value="CCA70711.1"/>
    <property type="molecule type" value="Genomic_DNA"/>
</dbReference>
<sequence length="752" mass="82485">MRAFHSSNVVSGGRTHHAHAEAISNDGEEDEQYDRFDPVGIPTYFSTNRAHRGASVASVSRGQSVESTYSTGTTGHYITSSQPASPGYTGELVELPINMQSRLNNTLAAGYSTPTQVSPKPAKLQRESATPRAYKNPPVSDTKSGGRRSKLPSFKSLLRSLGESETLSPRQPEYHPTYGSQRSMPRVSSYQVSSQALVPADHLKRPHIYVANENLSYTSSRNATSQEATTPNSNISSQEPIKSRLGHKRHSSEPPPITYSGTVGPQRSLRLTYNETFALPKRLRRLPNAEKSYPSTAKTSDTYSAAYNPAITRSDTSRELAAPYLPPESGIAHLQPYRANGVHPTSFPEEPVYNNSLYEPRAEWLRSSLPLGTNEPKVRPLPQIPSYTSTGNEYYPKIRVGSSFYGGAQSQHPSSLPPSYAAGGQQLASYTSIQHGPPNVSLSPIVQYPSAWNSLGSVSSMKTTSRAMFPSTAPYSPHSPPSSMNYQPHSRHMAAEPITPNPRRRIIEASTSGAHSGEVSPSEGEELPMLRLTTMGVGGGRAKVHPPSRRSKERADTTHMFKSSSESSPSPRAMSPPPRPHSPLAFHAPEPALDEYPPSMRDRDKEYTAGPTKRIKHRTVSWGSPMEGGIVRKERKRRSTIWEAPRPRPSPPPPRLLPRSPMVSRVPRSYSPAGYGLEPFRVFSPTEDYGSAIPDRSALEESSSDISGEGMPPRTPETLFLELSEKDNDATNTDAAVSRRTRRITKRRPLPP</sequence>
<feature type="compositionally biased region" description="Basic residues" evidence="1">
    <location>
        <begin position="542"/>
        <end position="552"/>
    </location>
</feature>
<dbReference type="InParanoid" id="G4THB8"/>
<gene>
    <name evidence="2" type="ORF">PIIN_04645</name>
</gene>
<feature type="region of interest" description="Disordered" evidence="1">
    <location>
        <begin position="536"/>
        <end position="665"/>
    </location>
</feature>
<evidence type="ECO:0000256" key="1">
    <source>
        <dbReference type="SAM" id="MobiDB-lite"/>
    </source>
</evidence>
<feature type="region of interest" description="Disordered" evidence="1">
    <location>
        <begin position="686"/>
        <end position="752"/>
    </location>
</feature>
<feature type="region of interest" description="Disordered" evidence="1">
    <location>
        <begin position="220"/>
        <end position="266"/>
    </location>
</feature>
<evidence type="ECO:0000313" key="3">
    <source>
        <dbReference type="Proteomes" id="UP000007148"/>
    </source>
</evidence>
<feature type="compositionally biased region" description="Low complexity" evidence="1">
    <location>
        <begin position="563"/>
        <end position="573"/>
    </location>
</feature>